<evidence type="ECO:0000313" key="1">
    <source>
        <dbReference type="EMBL" id="KAJ8318683.1"/>
    </source>
</evidence>
<comment type="caution">
    <text evidence="1">The sequence shown here is derived from an EMBL/GenBank/DDBJ whole genome shotgun (WGS) entry which is preliminary data.</text>
</comment>
<keyword evidence="2" id="KW-1185">Reference proteome</keyword>
<dbReference type="EMBL" id="JARBDR010000214">
    <property type="protein sequence ID" value="KAJ8318683.1"/>
    <property type="molecule type" value="Genomic_DNA"/>
</dbReference>
<name>A0ABQ9FN61_TEGGR</name>
<accession>A0ABQ9FN61</accession>
<sequence length="116" mass="13218">MDDSGHTVCVHLMKKVEWISPAYHVILNKNSLKELFSDGCGNKIIPDVASFCDYTSLAKLISHQQNGKNVTFCENFSFIAKFEDNVTPILLCLICVTFDNSFELSINFDYRFAHFL</sequence>
<protein>
    <submittedName>
        <fullName evidence="1">Uncharacterized protein</fullName>
    </submittedName>
</protein>
<dbReference type="Proteomes" id="UP001217089">
    <property type="component" value="Unassembled WGS sequence"/>
</dbReference>
<gene>
    <name evidence="1" type="ORF">KUTeg_003774</name>
</gene>
<evidence type="ECO:0000313" key="2">
    <source>
        <dbReference type="Proteomes" id="UP001217089"/>
    </source>
</evidence>
<reference evidence="1 2" key="1">
    <citation type="submission" date="2022-12" db="EMBL/GenBank/DDBJ databases">
        <title>Chromosome-level genome of Tegillarca granosa.</title>
        <authorList>
            <person name="Kim J."/>
        </authorList>
    </citation>
    <scope>NUCLEOTIDE SEQUENCE [LARGE SCALE GENOMIC DNA]</scope>
    <source>
        <strain evidence="1">Teg-2019</strain>
        <tissue evidence="1">Adductor muscle</tissue>
    </source>
</reference>
<organism evidence="1 2">
    <name type="scientific">Tegillarca granosa</name>
    <name type="common">Malaysian cockle</name>
    <name type="synonym">Anadara granosa</name>
    <dbReference type="NCBI Taxonomy" id="220873"/>
    <lineage>
        <taxon>Eukaryota</taxon>
        <taxon>Metazoa</taxon>
        <taxon>Spiralia</taxon>
        <taxon>Lophotrochozoa</taxon>
        <taxon>Mollusca</taxon>
        <taxon>Bivalvia</taxon>
        <taxon>Autobranchia</taxon>
        <taxon>Pteriomorphia</taxon>
        <taxon>Arcoida</taxon>
        <taxon>Arcoidea</taxon>
        <taxon>Arcidae</taxon>
        <taxon>Tegillarca</taxon>
    </lineage>
</organism>
<proteinExistence type="predicted"/>